<dbReference type="RefSeq" id="XP_031917472.1">
    <property type="nucleotide sequence ID" value="XM_032052509.1"/>
</dbReference>
<keyword evidence="3" id="KW-0804">Transcription</keyword>
<dbReference type="GO" id="GO:0008270">
    <property type="term" value="F:zinc ion binding"/>
    <property type="evidence" value="ECO:0007669"/>
    <property type="project" value="InterPro"/>
</dbReference>
<dbReference type="PROSITE" id="PS00463">
    <property type="entry name" value="ZN2_CY6_FUNGAL_1"/>
    <property type="match status" value="1"/>
</dbReference>
<sequence>MGYSGKPSSACGPCRARRAKCDRKHPHCTQCARKCIPCSGYRDLSGLVIRDETQTVAQKARRRPRTGPQYSSPALIGPNGSGLRIRHTPEYNSFNNNESCISTAEFVSVPRSLAQPLEEVANAFFVNIYLPTSRFSFLLDHYYTFINAQPIPPAIQAVAFAYLHVERPSQAVNRAAHRSYCTAIAETNSALSNPSMARLDSTLISVLLLGLFESLIFRDRYSVSSWAAHSHGAWALLRLRGCRQLNSPEGRSLLSHISTNIRSICLLGSKPVPCDLLRLESDNCFPERDSNRAFHINDILMNQLPQMLSAMRKPITSTTACLGLIKDVKEFEEQLVQICPGLESCISSYQNGFTRGTSNRKAIKTWLIVQMLRWSLSKTLRMKLLSLVAKSDTFGIDVSYFTQELEIIHKKVKDITSDVLKAVPQLLNPSMEGAAMSGRYTLWLLAELANAESCPEARRTYILHQLRNLKVRYNLQPAEEAAKMSERTISLERWLLLCLLS</sequence>
<dbReference type="Pfam" id="PF11951">
    <property type="entry name" value="Fungal_trans_2"/>
    <property type="match status" value="1"/>
</dbReference>
<dbReference type="Pfam" id="PF00172">
    <property type="entry name" value="Zn_clus"/>
    <property type="match status" value="1"/>
</dbReference>
<dbReference type="CDD" id="cd00067">
    <property type="entry name" value="GAL4"/>
    <property type="match status" value="1"/>
</dbReference>
<evidence type="ECO:0000259" key="6">
    <source>
        <dbReference type="PROSITE" id="PS50048"/>
    </source>
</evidence>
<keyword evidence="8" id="KW-1185">Reference proteome</keyword>
<evidence type="ECO:0000256" key="3">
    <source>
        <dbReference type="ARBA" id="ARBA00023163"/>
    </source>
</evidence>
<dbReference type="GO" id="GO:0009893">
    <property type="term" value="P:positive regulation of metabolic process"/>
    <property type="evidence" value="ECO:0007669"/>
    <property type="project" value="UniProtKB-ARBA"/>
</dbReference>
<dbReference type="InterPro" id="IPR001138">
    <property type="entry name" value="Zn2Cys6_DnaBD"/>
</dbReference>
<evidence type="ECO:0000256" key="4">
    <source>
        <dbReference type="ARBA" id="ARBA00023242"/>
    </source>
</evidence>
<dbReference type="EMBL" id="ML743558">
    <property type="protein sequence ID" value="KAE8141409.1"/>
    <property type="molecule type" value="Genomic_DNA"/>
</dbReference>
<dbReference type="AlphaFoldDB" id="A0A5N6T587"/>
<proteinExistence type="predicted"/>
<organism evidence="7 8">
    <name type="scientific">Aspergillus pseudotamarii</name>
    <dbReference type="NCBI Taxonomy" id="132259"/>
    <lineage>
        <taxon>Eukaryota</taxon>
        <taxon>Fungi</taxon>
        <taxon>Dikarya</taxon>
        <taxon>Ascomycota</taxon>
        <taxon>Pezizomycotina</taxon>
        <taxon>Eurotiomycetes</taxon>
        <taxon>Eurotiomycetidae</taxon>
        <taxon>Eurotiales</taxon>
        <taxon>Aspergillaceae</taxon>
        <taxon>Aspergillus</taxon>
        <taxon>Aspergillus subgen. Circumdati</taxon>
    </lineage>
</organism>
<dbReference type="SUPFAM" id="SSF57701">
    <property type="entry name" value="Zn2/Cys6 DNA-binding domain"/>
    <property type="match status" value="1"/>
</dbReference>
<evidence type="ECO:0000256" key="2">
    <source>
        <dbReference type="ARBA" id="ARBA00023125"/>
    </source>
</evidence>
<feature type="region of interest" description="Disordered" evidence="5">
    <location>
        <begin position="54"/>
        <end position="73"/>
    </location>
</feature>
<gene>
    <name evidence="7" type="ORF">BDV38DRAFT_204900</name>
</gene>
<protein>
    <recommendedName>
        <fullName evidence="6">Zn(2)-C6 fungal-type domain-containing protein</fullName>
    </recommendedName>
</protein>
<dbReference type="Proteomes" id="UP000325672">
    <property type="component" value="Unassembled WGS sequence"/>
</dbReference>
<dbReference type="InterPro" id="IPR021858">
    <property type="entry name" value="Fun_TF"/>
</dbReference>
<feature type="domain" description="Zn(2)-C6 fungal-type" evidence="6">
    <location>
        <begin position="10"/>
        <end position="39"/>
    </location>
</feature>
<keyword evidence="4" id="KW-0539">Nucleus</keyword>
<dbReference type="InterPro" id="IPR036864">
    <property type="entry name" value="Zn2-C6_fun-type_DNA-bd_sf"/>
</dbReference>
<dbReference type="GO" id="GO:0003677">
    <property type="term" value="F:DNA binding"/>
    <property type="evidence" value="ECO:0007669"/>
    <property type="project" value="UniProtKB-KW"/>
</dbReference>
<evidence type="ECO:0000313" key="8">
    <source>
        <dbReference type="Proteomes" id="UP000325672"/>
    </source>
</evidence>
<dbReference type="SMART" id="SM00066">
    <property type="entry name" value="GAL4"/>
    <property type="match status" value="1"/>
</dbReference>
<keyword evidence="1" id="KW-0805">Transcription regulation</keyword>
<dbReference type="OrthoDB" id="4491390at2759"/>
<evidence type="ECO:0000256" key="5">
    <source>
        <dbReference type="SAM" id="MobiDB-lite"/>
    </source>
</evidence>
<dbReference type="PANTHER" id="PTHR38791">
    <property type="entry name" value="ZN(II)2CYS6 TRANSCRIPTION FACTOR (EUROFUNG)-RELATED-RELATED"/>
    <property type="match status" value="1"/>
</dbReference>
<accession>A0A5N6T587</accession>
<dbReference type="GO" id="GO:0000981">
    <property type="term" value="F:DNA-binding transcription factor activity, RNA polymerase II-specific"/>
    <property type="evidence" value="ECO:0007669"/>
    <property type="project" value="InterPro"/>
</dbReference>
<evidence type="ECO:0000256" key="1">
    <source>
        <dbReference type="ARBA" id="ARBA00023015"/>
    </source>
</evidence>
<keyword evidence="2" id="KW-0238">DNA-binding</keyword>
<reference evidence="7 8" key="1">
    <citation type="submission" date="2019-04" db="EMBL/GenBank/DDBJ databases">
        <title>Friends and foes A comparative genomics study of 23 Aspergillus species from section Flavi.</title>
        <authorList>
            <consortium name="DOE Joint Genome Institute"/>
            <person name="Kjaerbolling I."/>
            <person name="Vesth T."/>
            <person name="Frisvad J.C."/>
            <person name="Nybo J.L."/>
            <person name="Theobald S."/>
            <person name="Kildgaard S."/>
            <person name="Isbrandt T."/>
            <person name="Kuo A."/>
            <person name="Sato A."/>
            <person name="Lyhne E.K."/>
            <person name="Kogle M.E."/>
            <person name="Wiebenga A."/>
            <person name="Kun R.S."/>
            <person name="Lubbers R.J."/>
            <person name="Makela M.R."/>
            <person name="Barry K."/>
            <person name="Chovatia M."/>
            <person name="Clum A."/>
            <person name="Daum C."/>
            <person name="Haridas S."/>
            <person name="He G."/>
            <person name="LaButti K."/>
            <person name="Lipzen A."/>
            <person name="Mondo S."/>
            <person name="Riley R."/>
            <person name="Salamov A."/>
            <person name="Simmons B.A."/>
            <person name="Magnuson J.K."/>
            <person name="Henrissat B."/>
            <person name="Mortensen U.H."/>
            <person name="Larsen T.O."/>
            <person name="Devries R.P."/>
            <person name="Grigoriev I.V."/>
            <person name="Machida M."/>
            <person name="Baker S.E."/>
            <person name="Andersen M.R."/>
        </authorList>
    </citation>
    <scope>NUCLEOTIDE SEQUENCE [LARGE SCALE GENOMIC DNA]</scope>
    <source>
        <strain evidence="7 8">CBS 117625</strain>
    </source>
</reference>
<dbReference type="Gene3D" id="4.10.240.10">
    <property type="entry name" value="Zn(2)-C6 fungal-type DNA-binding domain"/>
    <property type="match status" value="1"/>
</dbReference>
<dbReference type="InterPro" id="IPR053175">
    <property type="entry name" value="DHMBA_Reg_Transcription_Factor"/>
</dbReference>
<dbReference type="PROSITE" id="PS50048">
    <property type="entry name" value="ZN2_CY6_FUNGAL_2"/>
    <property type="match status" value="1"/>
</dbReference>
<name>A0A5N6T587_ASPPS</name>
<evidence type="ECO:0000313" key="7">
    <source>
        <dbReference type="EMBL" id="KAE8141409.1"/>
    </source>
</evidence>
<dbReference type="GeneID" id="43636719"/>